<accession>A0A150GBH0</accession>
<comment type="caution">
    <text evidence="3">The sequence shown here is derived from an EMBL/GenBank/DDBJ whole genome shotgun (WGS) entry which is preliminary data.</text>
</comment>
<keyword evidence="1" id="KW-0812">Transmembrane</keyword>
<keyword evidence="1" id="KW-1133">Transmembrane helix</keyword>
<evidence type="ECO:0008006" key="5">
    <source>
        <dbReference type="Google" id="ProtNLM"/>
    </source>
</evidence>
<proteinExistence type="predicted"/>
<keyword evidence="2" id="KW-0732">Signal</keyword>
<dbReference type="Proteomes" id="UP000075714">
    <property type="component" value="Unassembled WGS sequence"/>
</dbReference>
<name>A0A150GBH0_GONPE</name>
<dbReference type="GO" id="GO:0000724">
    <property type="term" value="P:double-strand break repair via homologous recombination"/>
    <property type="evidence" value="ECO:0007669"/>
    <property type="project" value="TreeGrafter"/>
</dbReference>
<dbReference type="AlphaFoldDB" id="A0A150GBH0"/>
<protein>
    <recommendedName>
        <fullName evidence="5">TRP C-terminal domain-containing protein</fullName>
    </recommendedName>
</protein>
<reference evidence="4" key="1">
    <citation type="journal article" date="2016" name="Nat. Commun.">
        <title>The Gonium pectorale genome demonstrates co-option of cell cycle regulation during the evolution of multicellularity.</title>
        <authorList>
            <person name="Hanschen E.R."/>
            <person name="Marriage T.N."/>
            <person name="Ferris P.J."/>
            <person name="Hamaji T."/>
            <person name="Toyoda A."/>
            <person name="Fujiyama A."/>
            <person name="Neme R."/>
            <person name="Noguchi H."/>
            <person name="Minakuchi Y."/>
            <person name="Suzuki M."/>
            <person name="Kawai-Toyooka H."/>
            <person name="Smith D.R."/>
            <person name="Sparks H."/>
            <person name="Anderson J."/>
            <person name="Bakaric R."/>
            <person name="Luria V."/>
            <person name="Karger A."/>
            <person name="Kirschner M.W."/>
            <person name="Durand P.M."/>
            <person name="Michod R.E."/>
            <person name="Nozaki H."/>
            <person name="Olson B.J."/>
        </authorList>
    </citation>
    <scope>NUCLEOTIDE SEQUENCE [LARGE SCALE GENOMIC DNA]</scope>
    <source>
        <strain evidence="4">NIES-2863</strain>
    </source>
</reference>
<evidence type="ECO:0000313" key="4">
    <source>
        <dbReference type="Proteomes" id="UP000075714"/>
    </source>
</evidence>
<evidence type="ECO:0000313" key="3">
    <source>
        <dbReference type="EMBL" id="KXZ47178.1"/>
    </source>
</evidence>
<dbReference type="EMBL" id="LSYV01000038">
    <property type="protein sequence ID" value="KXZ47178.1"/>
    <property type="molecule type" value="Genomic_DNA"/>
</dbReference>
<evidence type="ECO:0000256" key="2">
    <source>
        <dbReference type="SAM" id="SignalP"/>
    </source>
</evidence>
<feature type="transmembrane region" description="Helical" evidence="1">
    <location>
        <begin position="141"/>
        <end position="161"/>
    </location>
</feature>
<dbReference type="PANTHER" id="PTHR19862">
    <property type="entry name" value="WD REPEAT-CONTAINING PROTEIN 48"/>
    <property type="match status" value="1"/>
</dbReference>
<feature type="signal peptide" evidence="2">
    <location>
        <begin position="1"/>
        <end position="16"/>
    </location>
</feature>
<feature type="transmembrane region" description="Helical" evidence="1">
    <location>
        <begin position="114"/>
        <end position="135"/>
    </location>
</feature>
<gene>
    <name evidence="3" type="ORF">GPECTOR_37g184</name>
</gene>
<organism evidence="3 4">
    <name type="scientific">Gonium pectorale</name>
    <name type="common">Green alga</name>
    <dbReference type="NCBI Taxonomy" id="33097"/>
    <lineage>
        <taxon>Eukaryota</taxon>
        <taxon>Viridiplantae</taxon>
        <taxon>Chlorophyta</taxon>
        <taxon>core chlorophytes</taxon>
        <taxon>Chlorophyceae</taxon>
        <taxon>CS clade</taxon>
        <taxon>Chlamydomonadales</taxon>
        <taxon>Volvocaceae</taxon>
        <taxon>Gonium</taxon>
    </lineage>
</organism>
<evidence type="ECO:0000256" key="1">
    <source>
        <dbReference type="SAM" id="Phobius"/>
    </source>
</evidence>
<feature type="transmembrane region" description="Helical" evidence="1">
    <location>
        <begin position="205"/>
        <end position="227"/>
    </location>
</feature>
<feature type="transmembrane region" description="Helical" evidence="1">
    <location>
        <begin position="173"/>
        <end position="193"/>
    </location>
</feature>
<sequence length="288" mass="31673">MGLIAVFILYPGWAQAALSVFACYKIDDGQTGLFPQNQKATWRHGYWVRDMAQQCYTGVHLRLYVPIGIASVIALCLGPPLASFLLLWLHRGSLELPVVQQKYSFLYSRYKSRFFWWESVLMLEELALVAVEVFGRGLKSVTHQILVMLASFIVISAINIACSPNKLKVVTMLEFMSMTVLSLTVSLSLFFVANNEGINEKPVGVLILAINVAMLVAFLGVLLRGYWRKLKGAAGRAHGKALALMGRKGTADSARPKVQQPGDAGEEAMALSHLTEGQKAGDVKIIVD</sequence>
<keyword evidence="1" id="KW-0472">Membrane</keyword>
<dbReference type="PANTHER" id="PTHR19862:SF14">
    <property type="entry name" value="WD REPEAT-CONTAINING PROTEIN 48"/>
    <property type="match status" value="1"/>
</dbReference>
<dbReference type="GO" id="GO:0043130">
    <property type="term" value="F:ubiquitin binding"/>
    <property type="evidence" value="ECO:0007669"/>
    <property type="project" value="TreeGrafter"/>
</dbReference>
<dbReference type="InterPro" id="IPR051246">
    <property type="entry name" value="WDR48"/>
</dbReference>
<feature type="transmembrane region" description="Helical" evidence="1">
    <location>
        <begin position="63"/>
        <end position="89"/>
    </location>
</feature>
<feature type="chain" id="PRO_5007562032" description="TRP C-terminal domain-containing protein" evidence="2">
    <location>
        <begin position="17"/>
        <end position="288"/>
    </location>
</feature>
<keyword evidence="4" id="KW-1185">Reference proteome</keyword>